<dbReference type="SUPFAM" id="SSF64518">
    <property type="entry name" value="Phase 1 flagellin"/>
    <property type="match status" value="1"/>
</dbReference>
<protein>
    <recommendedName>
        <fullName evidence="3">Flagellin</fullName>
    </recommendedName>
</protein>
<dbReference type="Pfam" id="PF00700">
    <property type="entry name" value="Flagellin_C"/>
    <property type="match status" value="1"/>
</dbReference>
<dbReference type="GO" id="GO:0009288">
    <property type="term" value="C:bacterial-type flagellum"/>
    <property type="evidence" value="ECO:0007669"/>
    <property type="project" value="UniProtKB-SubCell"/>
</dbReference>
<gene>
    <name evidence="6" type="primary">fliC_2</name>
    <name evidence="6" type="ORF">METESE_37780</name>
</gene>
<dbReference type="InterPro" id="IPR001492">
    <property type="entry name" value="Flagellin"/>
</dbReference>
<dbReference type="EMBL" id="AP027081">
    <property type="protein sequence ID" value="BDU78820.1"/>
    <property type="molecule type" value="Genomic_DNA"/>
</dbReference>
<proteinExistence type="inferred from homology"/>
<dbReference type="PANTHER" id="PTHR42792:SF2">
    <property type="entry name" value="FLAGELLIN"/>
    <property type="match status" value="1"/>
</dbReference>
<evidence type="ECO:0000256" key="3">
    <source>
        <dbReference type="RuleBase" id="RU362073"/>
    </source>
</evidence>
<feature type="domain" description="Flagellin C-terminal" evidence="5">
    <location>
        <begin position="194"/>
        <end position="277"/>
    </location>
</feature>
<accession>A0AA48H060</accession>
<dbReference type="InterPro" id="IPR001029">
    <property type="entry name" value="Flagellin_N"/>
</dbReference>
<dbReference type="Proteomes" id="UP001228113">
    <property type="component" value="Chromosome"/>
</dbReference>
<name>A0AA48H060_9BACT</name>
<dbReference type="RefSeq" id="WP_243333585.1">
    <property type="nucleotide sequence ID" value="NZ_AP027081.1"/>
</dbReference>
<dbReference type="Gene3D" id="6.10.10.10">
    <property type="entry name" value="Flagellar export chaperone, C-terminal domain"/>
    <property type="match status" value="1"/>
</dbReference>
<dbReference type="KEGG" id="msea:METESE_37780"/>
<comment type="similarity">
    <text evidence="1 3">Belongs to the bacterial flagellin family.</text>
</comment>
<evidence type="ECO:0000313" key="6">
    <source>
        <dbReference type="EMBL" id="BDU78820.1"/>
    </source>
</evidence>
<dbReference type="AlphaFoldDB" id="A0AA48H060"/>
<keyword evidence="6" id="KW-0969">Cilium</keyword>
<dbReference type="Pfam" id="PF00669">
    <property type="entry name" value="Flagellin_N"/>
    <property type="match status" value="1"/>
</dbReference>
<sequence length="278" mass="28458">MSSILNNISAMGASRQLGITGSNLQQTIERLTTGKRINKASDDAAGLAIANKLNADIKIAGQAQRNANDGVSYLQVADGALDQVTSLLTRASQLAQQAQTGTISTSNRANLDAEFQNIITTISNIGINTNFNGTAIFSSTGTQSVTVQAGDYSSLTISLAQVASSSTSALGLTSNGTTGNNLQSSSAAKTSADALAAALNSVSSMRATIGASEAQLNATSDILGIQVQNFTAASSQIQDANIADEVVNLTKFQILNQSGTSALAKSNQNAQQILALLQ</sequence>
<comment type="function">
    <text evidence="3">Flagellin is the subunit protein which polymerizes to form the filaments of bacterial flagella.</text>
</comment>
<evidence type="ECO:0000256" key="2">
    <source>
        <dbReference type="ARBA" id="ARBA00023143"/>
    </source>
</evidence>
<dbReference type="GO" id="GO:0005576">
    <property type="term" value="C:extracellular region"/>
    <property type="evidence" value="ECO:0007669"/>
    <property type="project" value="UniProtKB-SubCell"/>
</dbReference>
<dbReference type="InterPro" id="IPR042187">
    <property type="entry name" value="Flagellin_C_sub2"/>
</dbReference>
<organism evidence="6 7">
    <name type="scientific">Mesoterricola sediminis</name>
    <dbReference type="NCBI Taxonomy" id="2927980"/>
    <lineage>
        <taxon>Bacteria</taxon>
        <taxon>Pseudomonadati</taxon>
        <taxon>Acidobacteriota</taxon>
        <taxon>Holophagae</taxon>
        <taxon>Holophagales</taxon>
        <taxon>Holophagaceae</taxon>
        <taxon>Mesoterricola</taxon>
    </lineage>
</organism>
<dbReference type="InterPro" id="IPR046358">
    <property type="entry name" value="Flagellin_C"/>
</dbReference>
<dbReference type="PRINTS" id="PR00207">
    <property type="entry name" value="FLAGELLIN"/>
</dbReference>
<dbReference type="GO" id="GO:0005198">
    <property type="term" value="F:structural molecule activity"/>
    <property type="evidence" value="ECO:0007669"/>
    <property type="project" value="UniProtKB-UniRule"/>
</dbReference>
<keyword evidence="6" id="KW-0966">Cell projection</keyword>
<reference evidence="6" key="1">
    <citation type="journal article" date="2023" name="Int. J. Syst. Evol. Microbiol.">
        <title>Mesoterricola silvestris gen. nov., sp. nov., Mesoterricola sediminis sp. nov., Geothrix oryzae sp. nov., Geothrix edaphica sp. nov., Geothrix rubra sp. nov., and Geothrix limicola sp. nov., six novel members of Acidobacteriota isolated from soils.</title>
        <authorList>
            <person name="Itoh H."/>
            <person name="Sugisawa Y."/>
            <person name="Mise K."/>
            <person name="Xu Z."/>
            <person name="Kuniyasu M."/>
            <person name="Ushijima N."/>
            <person name="Kawano K."/>
            <person name="Kobayashi E."/>
            <person name="Shiratori Y."/>
            <person name="Masuda Y."/>
            <person name="Senoo K."/>
        </authorList>
    </citation>
    <scope>NUCLEOTIDE SEQUENCE</scope>
    <source>
        <strain evidence="6">W786</strain>
    </source>
</reference>
<keyword evidence="6" id="KW-0282">Flagellum</keyword>
<keyword evidence="3" id="KW-0964">Secreted</keyword>
<evidence type="ECO:0000313" key="7">
    <source>
        <dbReference type="Proteomes" id="UP001228113"/>
    </source>
</evidence>
<keyword evidence="2 3" id="KW-0975">Bacterial flagellum</keyword>
<evidence type="ECO:0000259" key="4">
    <source>
        <dbReference type="Pfam" id="PF00669"/>
    </source>
</evidence>
<comment type="subcellular location">
    <subcellularLocation>
        <location evidence="3">Secreted</location>
    </subcellularLocation>
    <subcellularLocation>
        <location evidence="3">Bacterial flagellum</location>
    </subcellularLocation>
</comment>
<dbReference type="Gene3D" id="1.20.1330.10">
    <property type="entry name" value="f41 fragment of flagellin, N-terminal domain"/>
    <property type="match status" value="1"/>
</dbReference>
<feature type="domain" description="Flagellin N-terminal" evidence="4">
    <location>
        <begin position="4"/>
        <end position="141"/>
    </location>
</feature>
<keyword evidence="7" id="KW-1185">Reference proteome</keyword>
<dbReference type="PANTHER" id="PTHR42792">
    <property type="entry name" value="FLAGELLIN"/>
    <property type="match status" value="1"/>
</dbReference>
<evidence type="ECO:0000256" key="1">
    <source>
        <dbReference type="ARBA" id="ARBA00005709"/>
    </source>
</evidence>
<evidence type="ECO:0000259" key="5">
    <source>
        <dbReference type="Pfam" id="PF00700"/>
    </source>
</evidence>